<evidence type="ECO:0000259" key="3">
    <source>
        <dbReference type="Pfam" id="PF06458"/>
    </source>
</evidence>
<feature type="compositionally biased region" description="Basic residues" evidence="2">
    <location>
        <begin position="13"/>
        <end position="31"/>
    </location>
</feature>
<dbReference type="InterPro" id="IPR009459">
    <property type="entry name" value="MucBP_dom"/>
</dbReference>
<organism evidence="4 5">
    <name type="scientific">Agrilactobacillus yilanensis</name>
    <dbReference type="NCBI Taxonomy" id="2485997"/>
    <lineage>
        <taxon>Bacteria</taxon>
        <taxon>Bacillati</taxon>
        <taxon>Bacillota</taxon>
        <taxon>Bacilli</taxon>
        <taxon>Lactobacillales</taxon>
        <taxon>Lactobacillaceae</taxon>
        <taxon>Agrilactobacillus</taxon>
    </lineage>
</organism>
<comment type="caution">
    <text evidence="4">The sequence shown here is derived from an EMBL/GenBank/DDBJ whole genome shotgun (WGS) entry which is preliminary data.</text>
</comment>
<keyword evidence="5" id="KW-1185">Reference proteome</keyword>
<keyword evidence="1" id="KW-0677">Repeat</keyword>
<evidence type="ECO:0000256" key="2">
    <source>
        <dbReference type="SAM" id="MobiDB-lite"/>
    </source>
</evidence>
<name>A0ABW4JAD2_9LACO</name>
<gene>
    <name evidence="4" type="ORF">ACFQ5M_12985</name>
</gene>
<sequence>MIRTPNGLRQKYFKRKKKQQRVKASEKKRHLPSPVSATLDVAEARTEANTRIIPKTIDVTIHYVDSLGRPLLEPVTVTGPYQSKLTIPWQTIPSYILASIHHFQKSFLPNPHGIYLIYAKQTAAPVVVYHRDNNGNLLSPPEFLHGHLNSAYAVKPLSGMQQFMQSIEPQMNGTFTKKTTQIDITYETMQLSALEVAENTYVQLLAQTRVFSQPDTTTQLEKPLPKASIWRIYQAVKEKTNGRVWFNLGGFIWIIAQDFQLVNDYRPKLLTQTTQPLQLRYQIISEVPIQKQAVVNTGHDTPVTMWSAPYGQTLNYKLYPGEVIFIQQQIQLDNHSLWSQLDNGAFIESKYISYL</sequence>
<dbReference type="Pfam" id="PF06458">
    <property type="entry name" value="MucBP"/>
    <property type="match status" value="2"/>
</dbReference>
<evidence type="ECO:0000256" key="1">
    <source>
        <dbReference type="ARBA" id="ARBA00022737"/>
    </source>
</evidence>
<dbReference type="Gene3D" id="3.10.20.320">
    <property type="entry name" value="Putative peptidoglycan bound protein (lpxtg motif)"/>
    <property type="match status" value="2"/>
</dbReference>
<feature type="region of interest" description="Disordered" evidence="2">
    <location>
        <begin position="13"/>
        <end position="35"/>
    </location>
</feature>
<protein>
    <submittedName>
        <fullName evidence="4">MucBP domain-containing protein</fullName>
    </submittedName>
</protein>
<evidence type="ECO:0000313" key="4">
    <source>
        <dbReference type="EMBL" id="MFD1673009.1"/>
    </source>
</evidence>
<dbReference type="RefSeq" id="WP_164507053.1">
    <property type="nucleotide sequence ID" value="NZ_JBHTOP010000028.1"/>
</dbReference>
<feature type="domain" description="MucBP" evidence="3">
    <location>
        <begin position="125"/>
        <end position="187"/>
    </location>
</feature>
<dbReference type="Proteomes" id="UP001597267">
    <property type="component" value="Unassembled WGS sequence"/>
</dbReference>
<evidence type="ECO:0000313" key="5">
    <source>
        <dbReference type="Proteomes" id="UP001597267"/>
    </source>
</evidence>
<dbReference type="EMBL" id="JBHTOP010000028">
    <property type="protein sequence ID" value="MFD1673009.1"/>
    <property type="molecule type" value="Genomic_DNA"/>
</dbReference>
<reference evidence="5" key="1">
    <citation type="journal article" date="2019" name="Int. J. Syst. Evol. Microbiol.">
        <title>The Global Catalogue of Microorganisms (GCM) 10K type strain sequencing project: providing services to taxonomists for standard genome sequencing and annotation.</title>
        <authorList>
            <consortium name="The Broad Institute Genomics Platform"/>
            <consortium name="The Broad Institute Genome Sequencing Center for Infectious Disease"/>
            <person name="Wu L."/>
            <person name="Ma J."/>
        </authorList>
    </citation>
    <scope>NUCLEOTIDE SEQUENCE [LARGE SCALE GENOMIC DNA]</scope>
    <source>
        <strain evidence="5">CCM 8896</strain>
    </source>
</reference>
<feature type="domain" description="MucBP" evidence="3">
    <location>
        <begin position="58"/>
        <end position="100"/>
    </location>
</feature>
<proteinExistence type="predicted"/>
<accession>A0ABW4JAD2</accession>